<dbReference type="Proteomes" id="UP000290608">
    <property type="component" value="Unassembled WGS sequence"/>
</dbReference>
<gene>
    <name evidence="1" type="ORF">DSL99_258</name>
</gene>
<accession>A0A4Q0PSA2</accession>
<proteinExistence type="predicted"/>
<name>A0A4Q0PSA2_9FLAO</name>
<organism evidence="1 2">
    <name type="scientific">Leeuwenhoekiella marinoflava</name>
    <dbReference type="NCBI Taxonomy" id="988"/>
    <lineage>
        <taxon>Bacteria</taxon>
        <taxon>Pseudomonadati</taxon>
        <taxon>Bacteroidota</taxon>
        <taxon>Flavobacteriia</taxon>
        <taxon>Flavobacteriales</taxon>
        <taxon>Flavobacteriaceae</taxon>
        <taxon>Leeuwenhoekiella</taxon>
    </lineage>
</organism>
<evidence type="ECO:0000313" key="2">
    <source>
        <dbReference type="Proteomes" id="UP000290608"/>
    </source>
</evidence>
<protein>
    <recommendedName>
        <fullName evidence="3">DUF5017 domain-containing protein</fullName>
    </recommendedName>
</protein>
<dbReference type="AlphaFoldDB" id="A0A4Q0PSA2"/>
<comment type="caution">
    <text evidence="1">The sequence shown here is derived from an EMBL/GenBank/DDBJ whole genome shotgun (WGS) entry which is preliminary data.</text>
</comment>
<dbReference type="STRING" id="1122159.SAMN02745246_00316"/>
<dbReference type="RefSeq" id="WP_073096125.1">
    <property type="nucleotide sequence ID" value="NZ_QOVL01000001.1"/>
</dbReference>
<sequence>MKKFLLILVGLISVLSVGCDPMDEIYDDIDTSLKVEGAVDLTLTEDDYASLELEENSFNTLDDAKALIPSLLESKYPAFTERSLANVYFNLFDPTVVEEYTVLESEYTTEEKYFTSSAGVKSFLSSKYDTAAEGKVVEVTYKTIAAGEDYILTDENYDDIASALISTYPGPAGNLGDYGNFGRYEGSNSYWSYEMIIEGFNEVLIDELSPNEGQLYNVTFDTYGPNAAETIIIRYDGNLFVEFGEAPQGEAYTLVNPDDYVFIGDELLEVYPGPADNIAEYKNFDRRADNSDYWSTSMIEEALDILLQEKNASASEGDVFNVTYRIYDGSGGTEDMTMIKEGGSFVMYSSISITDETTLYSYVNGDWEEPIMLETADYTAMGQSFPNFDDEDDVAYKIGIYLDDMFPYAEEGDYKTVGYAFYNGSTSTKYSNFVFENGGFTLIRDTIETSFQFGITDGVWQPDNTIQYTFTSADYALVASELAVAYPSQAGNLENYGNFNRGGGSTSWDDAMMLDAFRVVLNNIDPSAEEAQKYQMIYTIYAGGYTTQISSVIKVEGVWEYQN</sequence>
<reference evidence="1 2" key="1">
    <citation type="submission" date="2018-07" db="EMBL/GenBank/DDBJ databases">
        <title>Leeuwenhoekiella genomics.</title>
        <authorList>
            <person name="Tahon G."/>
            <person name="Willems A."/>
        </authorList>
    </citation>
    <scope>NUCLEOTIDE SEQUENCE [LARGE SCALE GENOMIC DNA]</scope>
    <source>
        <strain evidence="1 2">LMG 1345</strain>
    </source>
</reference>
<evidence type="ECO:0000313" key="1">
    <source>
        <dbReference type="EMBL" id="RXG33162.1"/>
    </source>
</evidence>
<evidence type="ECO:0008006" key="3">
    <source>
        <dbReference type="Google" id="ProtNLM"/>
    </source>
</evidence>
<dbReference type="EMBL" id="QOVL01000001">
    <property type="protein sequence ID" value="RXG33162.1"/>
    <property type="molecule type" value="Genomic_DNA"/>
</dbReference>
<dbReference type="PROSITE" id="PS51257">
    <property type="entry name" value="PROKAR_LIPOPROTEIN"/>
    <property type="match status" value="1"/>
</dbReference>